<dbReference type="STRING" id="763406.A0A1E3NKV8"/>
<keyword evidence="6" id="KW-0256">Endoplasmic reticulum</keyword>
<dbReference type="OrthoDB" id="9985059at2759"/>
<evidence type="ECO:0000256" key="9">
    <source>
        <dbReference type="ARBA" id="ARBA00023316"/>
    </source>
</evidence>
<evidence type="ECO:0000313" key="14">
    <source>
        <dbReference type="EMBL" id="ODQ46759.1"/>
    </source>
</evidence>
<evidence type="ECO:0000256" key="3">
    <source>
        <dbReference type="ARBA" id="ARBA00022089"/>
    </source>
</evidence>
<feature type="signal peptide" evidence="12">
    <location>
        <begin position="1"/>
        <end position="17"/>
    </location>
</feature>
<feature type="transmembrane region" description="Helical" evidence="11">
    <location>
        <begin position="272"/>
        <end position="293"/>
    </location>
</feature>
<dbReference type="PANTHER" id="PTHR28285">
    <property type="entry name" value="PROTEIN BIG1"/>
    <property type="match status" value="1"/>
</dbReference>
<protein>
    <recommendedName>
        <fullName evidence="3">Protein BIG1</fullName>
    </recommendedName>
</protein>
<keyword evidence="15" id="KW-1185">Reference proteome</keyword>
<evidence type="ECO:0000259" key="13">
    <source>
        <dbReference type="Pfam" id="PF20520"/>
    </source>
</evidence>
<dbReference type="GO" id="GO:0009272">
    <property type="term" value="P:fungal-type cell wall biogenesis"/>
    <property type="evidence" value="ECO:0007669"/>
    <property type="project" value="TreeGrafter"/>
</dbReference>
<comment type="subcellular location">
    <subcellularLocation>
        <location evidence="1">Endoplasmic reticulum membrane</location>
        <topology evidence="1">Single-pass type I membrane protein</topology>
    </subcellularLocation>
</comment>
<feature type="coiled-coil region" evidence="10">
    <location>
        <begin position="195"/>
        <end position="237"/>
    </location>
</feature>
<evidence type="ECO:0000256" key="11">
    <source>
        <dbReference type="SAM" id="Phobius"/>
    </source>
</evidence>
<evidence type="ECO:0000256" key="8">
    <source>
        <dbReference type="ARBA" id="ARBA00023136"/>
    </source>
</evidence>
<evidence type="ECO:0000256" key="6">
    <source>
        <dbReference type="ARBA" id="ARBA00022824"/>
    </source>
</evidence>
<keyword evidence="5 12" id="KW-0732">Signal</keyword>
<evidence type="ECO:0000256" key="4">
    <source>
        <dbReference type="ARBA" id="ARBA00022692"/>
    </source>
</evidence>
<dbReference type="AlphaFoldDB" id="A0A1E3NKV8"/>
<keyword evidence="8 11" id="KW-0472">Membrane</keyword>
<sequence length="314" mass="35383">MRSPLLIVSALSGLSSAASFENTAPLLISSSALASREVSFRDIETIQKTSEKVKQITDSICLNSPEQSITYVRFHGLDESDITQEFVEQYSLSTVSDHVVYRTVEDAVDNIMGEECSGAIIASQSDDSWVEVMKDVNFQVKVFEIYKDSAKDDLKKILQFSDDSKVIIQGLPTFVNPSDAVLNQASLKLNHSLNRKKINNNSKREDIDYEEVERELQESFEEVNELLEDQLAEIYEKSDINAYTSGSQTNTKKHIVVDGSLFDKYGFFSTGIWMGTIVLLFLAWLLSIALGWLNSMQISYGAFEKPFDFEKKLQ</sequence>
<feature type="domain" description="V-type proton ATPase subunit S1/VOA1 transmembrane" evidence="13">
    <location>
        <begin position="266"/>
        <end position="305"/>
    </location>
</feature>
<keyword evidence="4 11" id="KW-0812">Transmembrane</keyword>
<evidence type="ECO:0000256" key="10">
    <source>
        <dbReference type="SAM" id="Coils"/>
    </source>
</evidence>
<evidence type="ECO:0000313" key="15">
    <source>
        <dbReference type="Proteomes" id="UP000094455"/>
    </source>
</evidence>
<dbReference type="EMBL" id="KV454003">
    <property type="protein sequence ID" value="ODQ46759.1"/>
    <property type="molecule type" value="Genomic_DNA"/>
</dbReference>
<dbReference type="PANTHER" id="PTHR28285:SF1">
    <property type="entry name" value="PROTEIN BIG1"/>
    <property type="match status" value="1"/>
</dbReference>
<dbReference type="Pfam" id="PF20520">
    <property type="entry name" value="Ac45-VOA1_TM"/>
    <property type="match status" value="1"/>
</dbReference>
<dbReference type="GO" id="GO:0005789">
    <property type="term" value="C:endoplasmic reticulum membrane"/>
    <property type="evidence" value="ECO:0007669"/>
    <property type="project" value="UniProtKB-SubCell"/>
</dbReference>
<evidence type="ECO:0000256" key="5">
    <source>
        <dbReference type="ARBA" id="ARBA00022729"/>
    </source>
</evidence>
<evidence type="ECO:0000256" key="1">
    <source>
        <dbReference type="ARBA" id="ARBA00004115"/>
    </source>
</evidence>
<proteinExistence type="inferred from homology"/>
<keyword evidence="9" id="KW-0961">Cell wall biogenesis/degradation</keyword>
<evidence type="ECO:0000256" key="7">
    <source>
        <dbReference type="ARBA" id="ARBA00022989"/>
    </source>
</evidence>
<name>A0A1E3NKV8_9ASCO</name>
<feature type="chain" id="PRO_5009133414" description="Protein BIG1" evidence="12">
    <location>
        <begin position="18"/>
        <end position="314"/>
    </location>
</feature>
<keyword evidence="7 11" id="KW-1133">Transmembrane helix</keyword>
<evidence type="ECO:0000256" key="12">
    <source>
        <dbReference type="SAM" id="SignalP"/>
    </source>
</evidence>
<comment type="similarity">
    <text evidence="2">Belongs to the BIG1 family.</text>
</comment>
<dbReference type="InterPro" id="IPR046756">
    <property type="entry name" value="VAS1/VOA1_TM"/>
</dbReference>
<accession>A0A1E3NKV8</accession>
<dbReference type="GO" id="GO:0006078">
    <property type="term" value="P:(1-&gt;6)-beta-D-glucan biosynthetic process"/>
    <property type="evidence" value="ECO:0007669"/>
    <property type="project" value="TreeGrafter"/>
</dbReference>
<dbReference type="InterPro" id="IPR037654">
    <property type="entry name" value="Big1"/>
</dbReference>
<dbReference type="GeneID" id="30176519"/>
<organism evidence="14 15">
    <name type="scientific">Pichia membranifaciens NRRL Y-2026</name>
    <dbReference type="NCBI Taxonomy" id="763406"/>
    <lineage>
        <taxon>Eukaryota</taxon>
        <taxon>Fungi</taxon>
        <taxon>Dikarya</taxon>
        <taxon>Ascomycota</taxon>
        <taxon>Saccharomycotina</taxon>
        <taxon>Pichiomycetes</taxon>
        <taxon>Pichiales</taxon>
        <taxon>Pichiaceae</taxon>
        <taxon>Pichia</taxon>
    </lineage>
</organism>
<keyword evidence="10" id="KW-0175">Coiled coil</keyword>
<dbReference type="RefSeq" id="XP_019017872.1">
    <property type="nucleotide sequence ID" value="XM_019159832.1"/>
</dbReference>
<dbReference type="GO" id="GO:0071555">
    <property type="term" value="P:cell wall organization"/>
    <property type="evidence" value="ECO:0007669"/>
    <property type="project" value="UniProtKB-KW"/>
</dbReference>
<reference evidence="14 15" key="1">
    <citation type="journal article" date="2016" name="Proc. Natl. Acad. Sci. U.S.A.">
        <title>Comparative genomics of biotechnologically important yeasts.</title>
        <authorList>
            <person name="Riley R."/>
            <person name="Haridas S."/>
            <person name="Wolfe K.H."/>
            <person name="Lopes M.R."/>
            <person name="Hittinger C.T."/>
            <person name="Goeker M."/>
            <person name="Salamov A.A."/>
            <person name="Wisecaver J.H."/>
            <person name="Long T.M."/>
            <person name="Calvey C.H."/>
            <person name="Aerts A.L."/>
            <person name="Barry K.W."/>
            <person name="Choi C."/>
            <person name="Clum A."/>
            <person name="Coughlan A.Y."/>
            <person name="Deshpande S."/>
            <person name="Douglass A.P."/>
            <person name="Hanson S.J."/>
            <person name="Klenk H.-P."/>
            <person name="LaButti K.M."/>
            <person name="Lapidus A."/>
            <person name="Lindquist E.A."/>
            <person name="Lipzen A.M."/>
            <person name="Meier-Kolthoff J.P."/>
            <person name="Ohm R.A."/>
            <person name="Otillar R.P."/>
            <person name="Pangilinan J.L."/>
            <person name="Peng Y."/>
            <person name="Rokas A."/>
            <person name="Rosa C.A."/>
            <person name="Scheuner C."/>
            <person name="Sibirny A.A."/>
            <person name="Slot J.C."/>
            <person name="Stielow J.B."/>
            <person name="Sun H."/>
            <person name="Kurtzman C.P."/>
            <person name="Blackwell M."/>
            <person name="Grigoriev I.V."/>
            <person name="Jeffries T.W."/>
        </authorList>
    </citation>
    <scope>NUCLEOTIDE SEQUENCE [LARGE SCALE GENOMIC DNA]</scope>
    <source>
        <strain evidence="14 15">NRRL Y-2026</strain>
    </source>
</reference>
<gene>
    <name evidence="14" type="ORF">PICMEDRAFT_11735</name>
</gene>
<dbReference type="Proteomes" id="UP000094455">
    <property type="component" value="Unassembled WGS sequence"/>
</dbReference>
<evidence type="ECO:0000256" key="2">
    <source>
        <dbReference type="ARBA" id="ARBA00008203"/>
    </source>
</evidence>